<dbReference type="Gene3D" id="1.10.1090.10">
    <property type="entry name" value="Cytochrome b-c1 complex subunit 7"/>
    <property type="match status" value="1"/>
</dbReference>
<dbReference type="EMBL" id="HBNS01062079">
    <property type="protein sequence ID" value="CAE4670531.1"/>
    <property type="molecule type" value="Transcribed_RNA"/>
</dbReference>
<reference evidence="9" key="1">
    <citation type="submission" date="2021-01" db="EMBL/GenBank/DDBJ databases">
        <authorList>
            <person name="Corre E."/>
            <person name="Pelletier E."/>
            <person name="Niang G."/>
            <person name="Scheremetjew M."/>
            <person name="Finn R."/>
            <person name="Kale V."/>
            <person name="Holt S."/>
            <person name="Cochrane G."/>
            <person name="Meng A."/>
            <person name="Brown T."/>
            <person name="Cohen L."/>
        </authorList>
    </citation>
    <scope>NUCLEOTIDE SEQUENCE</scope>
    <source>
        <strain evidence="10">GSO104</strain>
        <strain evidence="9">Pop2</strain>
    </source>
</reference>
<evidence type="ECO:0000313" key="9">
    <source>
        <dbReference type="EMBL" id="CAD9330021.1"/>
    </source>
</evidence>
<evidence type="ECO:0000256" key="2">
    <source>
        <dbReference type="ARBA" id="ARBA00008554"/>
    </source>
</evidence>
<evidence type="ECO:0000256" key="8">
    <source>
        <dbReference type="ARBA" id="ARBA00023136"/>
    </source>
</evidence>
<dbReference type="GO" id="GO:0005743">
    <property type="term" value="C:mitochondrial inner membrane"/>
    <property type="evidence" value="ECO:0007669"/>
    <property type="project" value="UniProtKB-SubCell"/>
</dbReference>
<dbReference type="AlphaFoldDB" id="A0A6V2QRF5"/>
<keyword evidence="7" id="KW-0496">Mitochondrion</keyword>
<keyword evidence="3" id="KW-0813">Transport</keyword>
<evidence type="ECO:0000256" key="1">
    <source>
        <dbReference type="ARBA" id="ARBA00004443"/>
    </source>
</evidence>
<evidence type="ECO:0000256" key="3">
    <source>
        <dbReference type="ARBA" id="ARBA00022448"/>
    </source>
</evidence>
<organism evidence="9">
    <name type="scientific">Ditylum brightwellii</name>
    <dbReference type="NCBI Taxonomy" id="49249"/>
    <lineage>
        <taxon>Eukaryota</taxon>
        <taxon>Sar</taxon>
        <taxon>Stramenopiles</taxon>
        <taxon>Ochrophyta</taxon>
        <taxon>Bacillariophyta</taxon>
        <taxon>Mediophyceae</taxon>
        <taxon>Lithodesmiophycidae</taxon>
        <taxon>Lithodesmiales</taxon>
        <taxon>Lithodesmiaceae</taxon>
        <taxon>Ditylum</taxon>
    </lineage>
</organism>
<evidence type="ECO:0000256" key="7">
    <source>
        <dbReference type="ARBA" id="ARBA00023128"/>
    </source>
</evidence>
<dbReference type="PANTHER" id="PTHR12022:SF0">
    <property type="entry name" value="CYTOCHROME B-C1 COMPLEX SUBUNIT 7"/>
    <property type="match status" value="1"/>
</dbReference>
<dbReference type="GO" id="GO:0045275">
    <property type="term" value="C:respiratory chain complex III"/>
    <property type="evidence" value="ECO:0007669"/>
    <property type="project" value="InterPro"/>
</dbReference>
<sequence length="114" mass="13320">MALRMVYEKSMGFMAKHYQRAVVSQLEQTGLRYEDLLNENEKSISEALELADPDIITGRTRRIKRAIDLSVKRKNLQDYAPGVQVDYFKADLYEDVKKIRARDQEFALLNVHNK</sequence>
<dbReference type="SUPFAM" id="SSF81524">
    <property type="entry name" value="14 kDa protein of cytochrome bc1 complex (Ubiquinol-cytochrome c reductase)"/>
    <property type="match status" value="1"/>
</dbReference>
<keyword evidence="4" id="KW-0679">Respiratory chain</keyword>
<accession>A0A6V2QRF5</accession>
<evidence type="ECO:0000256" key="6">
    <source>
        <dbReference type="ARBA" id="ARBA00022982"/>
    </source>
</evidence>
<comment type="similarity">
    <text evidence="2">Belongs to the UQCRB/QCR7 family.</text>
</comment>
<evidence type="ECO:0000256" key="5">
    <source>
        <dbReference type="ARBA" id="ARBA00022792"/>
    </source>
</evidence>
<protein>
    <submittedName>
        <fullName evidence="9">Uncharacterized protein</fullName>
    </submittedName>
</protein>
<evidence type="ECO:0000256" key="4">
    <source>
        <dbReference type="ARBA" id="ARBA00022660"/>
    </source>
</evidence>
<dbReference type="Pfam" id="PF02271">
    <property type="entry name" value="UCR_14kD"/>
    <property type="match status" value="1"/>
</dbReference>
<evidence type="ECO:0000313" key="10">
    <source>
        <dbReference type="EMBL" id="CAE4670531.1"/>
    </source>
</evidence>
<name>A0A6V2QRF5_9STRA</name>
<keyword evidence="8" id="KW-0472">Membrane</keyword>
<dbReference type="InterPro" id="IPR036544">
    <property type="entry name" value="QCR7_sf"/>
</dbReference>
<keyword evidence="6" id="KW-0249">Electron transport</keyword>
<proteinExistence type="inferred from homology"/>
<dbReference type="GO" id="GO:0006122">
    <property type="term" value="P:mitochondrial electron transport, ubiquinol to cytochrome c"/>
    <property type="evidence" value="ECO:0007669"/>
    <property type="project" value="InterPro"/>
</dbReference>
<gene>
    <name evidence="10" type="ORF">DBRI00130_LOCUS44793</name>
    <name evidence="9" type="ORF">DBRI1063_LOCUS11076</name>
</gene>
<keyword evidence="5" id="KW-0999">Mitochondrion inner membrane</keyword>
<dbReference type="InterPro" id="IPR003197">
    <property type="entry name" value="QCR7"/>
</dbReference>
<comment type="subcellular location">
    <subcellularLocation>
        <location evidence="1">Mitochondrion inner membrane</location>
        <topology evidence="1">Peripheral membrane protein</topology>
        <orientation evidence="1">Matrix side</orientation>
    </subcellularLocation>
</comment>
<dbReference type="PANTHER" id="PTHR12022">
    <property type="entry name" value="UBIQUINOL-CYTOCHROME C REDUCTASE COMPLEX 14 KD PROTEIN"/>
    <property type="match status" value="1"/>
</dbReference>
<dbReference type="EMBL" id="HBGN01017271">
    <property type="protein sequence ID" value="CAD9330021.1"/>
    <property type="molecule type" value="Transcribed_RNA"/>
</dbReference>